<feature type="transmembrane region" description="Helical" evidence="1">
    <location>
        <begin position="449"/>
        <end position="467"/>
    </location>
</feature>
<feature type="transmembrane region" description="Helical" evidence="1">
    <location>
        <begin position="254"/>
        <end position="273"/>
    </location>
</feature>
<feature type="transmembrane region" description="Helical" evidence="1">
    <location>
        <begin position="329"/>
        <end position="347"/>
    </location>
</feature>
<feature type="transmembrane region" description="Helical" evidence="1">
    <location>
        <begin position="12"/>
        <end position="29"/>
    </location>
</feature>
<evidence type="ECO:0008006" key="4">
    <source>
        <dbReference type="Google" id="ProtNLM"/>
    </source>
</evidence>
<reference evidence="2 3" key="1">
    <citation type="submission" date="2016-10" db="EMBL/GenBank/DDBJ databases">
        <authorList>
            <person name="de Groot N.N."/>
        </authorList>
    </citation>
    <scope>NUCLEOTIDE SEQUENCE [LARGE SCALE GENOMIC DNA]</scope>
    <source>
        <strain evidence="2 3">DSM 26880</strain>
    </source>
</reference>
<keyword evidence="1" id="KW-0812">Transmembrane</keyword>
<feature type="transmembrane region" description="Helical" evidence="1">
    <location>
        <begin position="59"/>
        <end position="77"/>
    </location>
</feature>
<organism evidence="2 3">
    <name type="scientific">Citreimonas salinaria</name>
    <dbReference type="NCBI Taxonomy" id="321339"/>
    <lineage>
        <taxon>Bacteria</taxon>
        <taxon>Pseudomonadati</taxon>
        <taxon>Pseudomonadota</taxon>
        <taxon>Alphaproteobacteria</taxon>
        <taxon>Rhodobacterales</taxon>
        <taxon>Roseobacteraceae</taxon>
        <taxon>Citreimonas</taxon>
    </lineage>
</organism>
<accession>A0A1H3M237</accession>
<dbReference type="AlphaFoldDB" id="A0A1H3M237"/>
<keyword evidence="1" id="KW-1133">Transmembrane helix</keyword>
<sequence length="468" mass="48722">MNVGSSEGRNQLGGLFMIATLLVTVPFEFTGLPAFSYIAGGFVICGLAAFAPQMRRSRVAFLLIGLLLTALAIAVLPDWDEAILRALKQASFIAALFCALTAIRTAAASSPAIIECGRFLSNQAPGKRYLALTIGGHLFGLILLYGSISLLGGLATESAREAPSAYVRKHRVRRMLVAIQRGFASTLVWSPLSFSLAITLSVVPGASWAGVLPVATVGVVLLILTGWGLDTIFKPRPSGQPSPSQDSSSRTWLHHLRPLITLLAVVFASAAAVHFAFGVWVFGAVMALVPLIAVVWVALQAGRDHPAAAIRDSVSDFATREIPGLNGELVLLSMAGFIGTLGSALATPLIEGAGINLGAVPAVLLLISVFWLIPLTGQIGMNPILAVSLIGPLLPSPEALGIAPVAMVFAITSGWALSGVTSPFTASVLLVASYGGVSPAHVAWRWNGGYVLTVGILVSLLLSALVMP</sequence>
<dbReference type="Proteomes" id="UP000199286">
    <property type="component" value="Unassembled WGS sequence"/>
</dbReference>
<feature type="transmembrane region" description="Helical" evidence="1">
    <location>
        <begin position="279"/>
        <end position="299"/>
    </location>
</feature>
<keyword evidence="3" id="KW-1185">Reference proteome</keyword>
<evidence type="ECO:0000313" key="2">
    <source>
        <dbReference type="EMBL" id="SDY70318.1"/>
    </source>
</evidence>
<feature type="transmembrane region" description="Helical" evidence="1">
    <location>
        <begin position="129"/>
        <end position="154"/>
    </location>
</feature>
<gene>
    <name evidence="2" type="ORF">SAMN05444340_11546</name>
</gene>
<name>A0A1H3M237_9RHOB</name>
<feature type="transmembrane region" description="Helical" evidence="1">
    <location>
        <begin position="353"/>
        <end position="373"/>
    </location>
</feature>
<protein>
    <recommendedName>
        <fullName evidence="4">H+/citrate symporter</fullName>
    </recommendedName>
</protein>
<feature type="transmembrane region" description="Helical" evidence="1">
    <location>
        <begin position="415"/>
        <end position="437"/>
    </location>
</feature>
<feature type="transmembrane region" description="Helical" evidence="1">
    <location>
        <begin position="35"/>
        <end position="52"/>
    </location>
</feature>
<dbReference type="EMBL" id="FNPF01000015">
    <property type="protein sequence ID" value="SDY70318.1"/>
    <property type="molecule type" value="Genomic_DNA"/>
</dbReference>
<feature type="transmembrane region" description="Helical" evidence="1">
    <location>
        <begin position="175"/>
        <end position="198"/>
    </location>
</feature>
<evidence type="ECO:0000313" key="3">
    <source>
        <dbReference type="Proteomes" id="UP000199286"/>
    </source>
</evidence>
<evidence type="ECO:0000256" key="1">
    <source>
        <dbReference type="SAM" id="Phobius"/>
    </source>
</evidence>
<keyword evidence="1" id="KW-0472">Membrane</keyword>
<proteinExistence type="predicted"/>
<dbReference type="STRING" id="321339.SAMN05444340_11546"/>
<feature type="transmembrane region" description="Helical" evidence="1">
    <location>
        <begin position="210"/>
        <end position="233"/>
    </location>
</feature>